<reference evidence="2 3" key="1">
    <citation type="submission" date="2024-09" db="EMBL/GenBank/DDBJ databases">
        <title>Laminarin stimulates single cell rates of sulfate reduction while oxygen inhibits transcriptomic activity in coastal marine sediment.</title>
        <authorList>
            <person name="Lindsay M."/>
            <person name="Orcutt B."/>
            <person name="Emerson D."/>
            <person name="Stepanauskas R."/>
            <person name="D'Angelo T."/>
        </authorList>
    </citation>
    <scope>NUCLEOTIDE SEQUENCE [LARGE SCALE GENOMIC DNA]</scope>
    <source>
        <strain evidence="2">SAG AM-311-K15</strain>
    </source>
</reference>
<proteinExistence type="predicted"/>
<dbReference type="PROSITE" id="PS01098">
    <property type="entry name" value="LIPASE_GDSL_SER"/>
    <property type="match status" value="1"/>
</dbReference>
<dbReference type="SUPFAM" id="SSF52266">
    <property type="entry name" value="SGNH hydrolase"/>
    <property type="match status" value="1"/>
</dbReference>
<comment type="caution">
    <text evidence="2">The sequence shown here is derived from an EMBL/GenBank/DDBJ whole genome shotgun (WGS) entry which is preliminary data.</text>
</comment>
<keyword evidence="2" id="KW-0378">Hydrolase</keyword>
<accession>A0ABV6YUC9</accession>
<dbReference type="GO" id="GO:0016787">
    <property type="term" value="F:hydrolase activity"/>
    <property type="evidence" value="ECO:0007669"/>
    <property type="project" value="UniProtKB-KW"/>
</dbReference>
<dbReference type="Proteomes" id="UP001594351">
    <property type="component" value="Unassembled WGS sequence"/>
</dbReference>
<keyword evidence="3" id="KW-1185">Reference proteome</keyword>
<dbReference type="Gene3D" id="3.40.50.1110">
    <property type="entry name" value="SGNH hydrolase"/>
    <property type="match status" value="1"/>
</dbReference>
<organism evidence="2 3">
    <name type="scientific">candidate division CSSED10-310 bacterium</name>
    <dbReference type="NCBI Taxonomy" id="2855610"/>
    <lineage>
        <taxon>Bacteria</taxon>
        <taxon>Bacteria division CSSED10-310</taxon>
    </lineage>
</organism>
<evidence type="ECO:0000313" key="2">
    <source>
        <dbReference type="EMBL" id="MFC1849780.1"/>
    </source>
</evidence>
<gene>
    <name evidence="2" type="ORF">ACFL27_06190</name>
</gene>
<sequence>MEYNEIYLLGDSLSAGIGHKDVITWPTRVNKTNRLKIIDLSKGGSRVKDGLKMVPKIENKNRPILIALGGNDWRFGKFNNIKDYQNGLERLLSSLCIGRRTVIMFEIPFPPLEYQLLKSQRDLIRKYNVKMIPKRFLSDVLFIDPNATVDGLHLSNIGHERFAEKLISILS</sequence>
<dbReference type="CDD" id="cd00229">
    <property type="entry name" value="SGNH_hydrolase"/>
    <property type="match status" value="1"/>
</dbReference>
<dbReference type="InterPro" id="IPR008265">
    <property type="entry name" value="Lipase_GDSL_AS"/>
</dbReference>
<dbReference type="InterPro" id="IPR036514">
    <property type="entry name" value="SGNH_hydro_sf"/>
</dbReference>
<feature type="domain" description="SGNH hydrolase-type esterase" evidence="1">
    <location>
        <begin position="8"/>
        <end position="160"/>
    </location>
</feature>
<evidence type="ECO:0000259" key="1">
    <source>
        <dbReference type="Pfam" id="PF13472"/>
    </source>
</evidence>
<dbReference type="InterPro" id="IPR013830">
    <property type="entry name" value="SGNH_hydro"/>
</dbReference>
<evidence type="ECO:0000313" key="3">
    <source>
        <dbReference type="Proteomes" id="UP001594351"/>
    </source>
</evidence>
<dbReference type="EMBL" id="JBHPBY010000059">
    <property type="protein sequence ID" value="MFC1849780.1"/>
    <property type="molecule type" value="Genomic_DNA"/>
</dbReference>
<protein>
    <submittedName>
        <fullName evidence="2">SGNH/GDSL hydrolase family protein</fullName>
    </submittedName>
</protein>
<dbReference type="Pfam" id="PF13472">
    <property type="entry name" value="Lipase_GDSL_2"/>
    <property type="match status" value="1"/>
</dbReference>
<name>A0ABV6YUC9_UNCC1</name>